<organism evidence="1 2">
    <name type="scientific">Christiangramia lutea</name>
    <dbReference type="NCBI Taxonomy" id="1607951"/>
    <lineage>
        <taxon>Bacteria</taxon>
        <taxon>Pseudomonadati</taxon>
        <taxon>Bacteroidota</taxon>
        <taxon>Flavobacteriia</taxon>
        <taxon>Flavobacteriales</taxon>
        <taxon>Flavobacteriaceae</taxon>
        <taxon>Christiangramia</taxon>
    </lineage>
</organism>
<dbReference type="RefSeq" id="WP_240714422.1">
    <property type="nucleotide sequence ID" value="NZ_JAKVTV010000005.1"/>
</dbReference>
<gene>
    <name evidence="1" type="ORF">ML462_13840</name>
</gene>
<proteinExistence type="predicted"/>
<name>A0A9X1V4Z0_9FLAO</name>
<dbReference type="Proteomes" id="UP001139226">
    <property type="component" value="Unassembled WGS sequence"/>
</dbReference>
<evidence type="ECO:0000313" key="2">
    <source>
        <dbReference type="Proteomes" id="UP001139226"/>
    </source>
</evidence>
<protein>
    <submittedName>
        <fullName evidence="1">Uncharacterized protein</fullName>
    </submittedName>
</protein>
<dbReference type="AlphaFoldDB" id="A0A9X1V4Z0"/>
<sequence>MRRYFLVCIPAILFSCSTEDKPDPLPKPAQNTMQGIFVDSPVSGLKYETETHSGFTDENGKYNYEEGETVTFYIGDIKLGSAEASEELTPISITSTSDATLETLEVQNIAALLQTLDLDGDATNGITIDEEVVNALSISEIDFSKSIVQILGEIALEIFQKTNVELKVVYPEIAALHLAQTLGLEFEPKATFTLNFLPTFTNYYSRDNTAVNWVHEFDEQGRLVKSRKYEKYPSRIIAEYHLSDYDEVSNLARIDINHYDYSRYPFGHQFTYKLEIDDEFFFRGTIIAHQDRNSENRINFIDYTELGWVKKVESKYNRAEGQTNINITEYDYTEKGFVVKMKKYNEANDLISSFQRTQTDFGEIKTETSEMSYIEKFYRIDNTLEKVEVYRDLGDIKFETIYEYDDLEVLKSIITNMDDGDKRISHYEEGYLVYSIEFKSGLIERKIFYSLGEEHYIKVKEEYYDDNGELKYTVYYDQSGNVTDTIYE</sequence>
<reference evidence="1" key="1">
    <citation type="submission" date="2022-03" db="EMBL/GenBank/DDBJ databases">
        <title>Gramella crocea sp. nov., isolated from activated sludge of a seafood processing plant.</title>
        <authorList>
            <person name="Zhang X."/>
        </authorList>
    </citation>
    <scope>NUCLEOTIDE SEQUENCE</scope>
    <source>
        <strain evidence="1">YJ019</strain>
    </source>
</reference>
<accession>A0A9X1V4Z0</accession>
<keyword evidence="2" id="KW-1185">Reference proteome</keyword>
<evidence type="ECO:0000313" key="1">
    <source>
        <dbReference type="EMBL" id="MCH4824254.1"/>
    </source>
</evidence>
<comment type="caution">
    <text evidence="1">The sequence shown here is derived from an EMBL/GenBank/DDBJ whole genome shotgun (WGS) entry which is preliminary data.</text>
</comment>
<dbReference type="EMBL" id="JAKVTV010000005">
    <property type="protein sequence ID" value="MCH4824254.1"/>
    <property type="molecule type" value="Genomic_DNA"/>
</dbReference>
<dbReference type="PROSITE" id="PS51257">
    <property type="entry name" value="PROKAR_LIPOPROTEIN"/>
    <property type="match status" value="1"/>
</dbReference>